<feature type="transmembrane region" description="Helical" evidence="1">
    <location>
        <begin position="12"/>
        <end position="32"/>
    </location>
</feature>
<dbReference type="PANTHER" id="PTHR34219">
    <property type="entry name" value="IRON-REGULATED INNER MEMBRANE PROTEIN-RELATED"/>
    <property type="match status" value="1"/>
</dbReference>
<name>B9Z4I3_9NEIS</name>
<dbReference type="InterPro" id="IPR005625">
    <property type="entry name" value="PepSY-ass_TM"/>
</dbReference>
<sequence precursor="true">MKRGIILLHRYLGLACALGALILGLSGGLLVFKKELSTLSGERPVAVNGPFVGYQALYQAAESRHPGGSVNLRFGETLAEPVLVRIRGAGEERLLWLDPVTAEVVSDSAPGEGLFSWLRELHEMLLMDDAGETLVGIIGIGLLLMVISGLIYWWPKDWKRAWRVRTDKGVRILVADLHRVAGTALSVVLLISALTGVLLVFSKPINGWINALYGAKPARSAKVVPGEARLPLDLLVAKGNAALPGGRLVDVRVDAKADKPVVLRKRLPGEIQPNGRSMVEVDPYRGEVLTVRPVDQAEPGIRLTTWVFAFHVGSVGGLPHRVLMLVTGLGLALLGGSGVYQWSAREWKQRRAMPNRLAPRAG</sequence>
<dbReference type="RefSeq" id="WP_008954288.1">
    <property type="nucleotide sequence ID" value="NZ_ACIS01000006.1"/>
</dbReference>
<feature type="transmembrane region" description="Helical" evidence="1">
    <location>
        <begin position="180"/>
        <end position="201"/>
    </location>
</feature>
<evidence type="ECO:0000256" key="1">
    <source>
        <dbReference type="SAM" id="Phobius"/>
    </source>
</evidence>
<proteinExistence type="predicted"/>
<gene>
    <name evidence="2" type="ORF">FuraDRAFT_2268</name>
</gene>
<keyword evidence="1" id="KW-1133">Transmembrane helix</keyword>
<dbReference type="eggNOG" id="COG3182">
    <property type="taxonomic scope" value="Bacteria"/>
</dbReference>
<keyword evidence="1" id="KW-0472">Membrane</keyword>
<dbReference type="Pfam" id="PF03929">
    <property type="entry name" value="PepSY_TM"/>
    <property type="match status" value="1"/>
</dbReference>
<feature type="transmembrane region" description="Helical" evidence="1">
    <location>
        <begin position="322"/>
        <end position="343"/>
    </location>
</feature>
<evidence type="ECO:0000313" key="3">
    <source>
        <dbReference type="Proteomes" id="UP000003165"/>
    </source>
</evidence>
<organism evidence="2 3">
    <name type="scientific">Pseudogulbenkiania ferrooxidans 2002</name>
    <dbReference type="NCBI Taxonomy" id="279714"/>
    <lineage>
        <taxon>Bacteria</taxon>
        <taxon>Pseudomonadati</taxon>
        <taxon>Pseudomonadota</taxon>
        <taxon>Betaproteobacteria</taxon>
        <taxon>Neisseriales</taxon>
        <taxon>Chromobacteriaceae</taxon>
        <taxon>Pseudogulbenkiania</taxon>
    </lineage>
</organism>
<dbReference type="AlphaFoldDB" id="B9Z4I3"/>
<comment type="caution">
    <text evidence="2">The sequence shown here is derived from an EMBL/GenBank/DDBJ whole genome shotgun (WGS) entry which is preliminary data.</text>
</comment>
<dbReference type="Proteomes" id="UP000003165">
    <property type="component" value="Unassembled WGS sequence"/>
</dbReference>
<accession>B9Z4I3</accession>
<evidence type="ECO:0000313" key="2">
    <source>
        <dbReference type="EMBL" id="EEG08065.1"/>
    </source>
</evidence>
<dbReference type="EMBL" id="ACIS01000006">
    <property type="protein sequence ID" value="EEG08065.1"/>
    <property type="molecule type" value="Genomic_DNA"/>
</dbReference>
<reference evidence="2 3" key="1">
    <citation type="submission" date="2009-02" db="EMBL/GenBank/DDBJ databases">
        <title>Sequencing of the draft genome and assembly of Lutiella nitroferrum 2002.</title>
        <authorList>
            <consortium name="US DOE Joint Genome Institute (JGI-PGF)"/>
            <person name="Lucas S."/>
            <person name="Copeland A."/>
            <person name="Lapidus A."/>
            <person name="Glavina del Rio T."/>
            <person name="Tice H."/>
            <person name="Bruce D."/>
            <person name="Goodwin L."/>
            <person name="Pitluck S."/>
            <person name="Larimer F."/>
            <person name="Land M.L."/>
            <person name="Hauser L."/>
            <person name="Coates J.D."/>
        </authorList>
    </citation>
    <scope>NUCLEOTIDE SEQUENCE [LARGE SCALE GENOMIC DNA]</scope>
    <source>
        <strain evidence="2 3">2002</strain>
    </source>
</reference>
<feature type="transmembrane region" description="Helical" evidence="1">
    <location>
        <begin position="134"/>
        <end position="155"/>
    </location>
</feature>
<keyword evidence="1" id="KW-0812">Transmembrane</keyword>
<keyword evidence="3" id="KW-1185">Reference proteome</keyword>
<protein>
    <submittedName>
        <fullName evidence="2">PepSY-associated TM helix domain protein</fullName>
    </submittedName>
</protein>